<proteinExistence type="inferred from homology"/>
<evidence type="ECO:0000256" key="3">
    <source>
        <dbReference type="ARBA" id="ARBA00023082"/>
    </source>
</evidence>
<comment type="caution">
    <text evidence="8">The sequence shown here is derived from an EMBL/GenBank/DDBJ whole genome shotgun (WGS) entry which is preliminary data.</text>
</comment>
<evidence type="ECO:0000259" key="6">
    <source>
        <dbReference type="Pfam" id="PF04542"/>
    </source>
</evidence>
<dbReference type="InterPro" id="IPR007627">
    <property type="entry name" value="RNA_pol_sigma70_r2"/>
</dbReference>
<evidence type="ECO:0000256" key="5">
    <source>
        <dbReference type="ARBA" id="ARBA00023163"/>
    </source>
</evidence>
<protein>
    <submittedName>
        <fullName evidence="8">RNA polymerase sigma factor</fullName>
    </submittedName>
</protein>
<keyword evidence="9" id="KW-1185">Reference proteome</keyword>
<dbReference type="SUPFAM" id="SSF88946">
    <property type="entry name" value="Sigma2 domain of RNA polymerase sigma factors"/>
    <property type="match status" value="1"/>
</dbReference>
<dbReference type="RefSeq" id="WP_169676759.1">
    <property type="nucleotide sequence ID" value="NZ_JABBHF010000014.1"/>
</dbReference>
<dbReference type="InterPro" id="IPR013324">
    <property type="entry name" value="RNA_pol_sigma_r3/r4-like"/>
</dbReference>
<evidence type="ECO:0000313" key="8">
    <source>
        <dbReference type="EMBL" id="NMH89619.1"/>
    </source>
</evidence>
<dbReference type="InterPro" id="IPR039425">
    <property type="entry name" value="RNA_pol_sigma-70-like"/>
</dbReference>
<dbReference type="PANTHER" id="PTHR43133">
    <property type="entry name" value="RNA POLYMERASE ECF-TYPE SIGMA FACTO"/>
    <property type="match status" value="1"/>
</dbReference>
<keyword evidence="5" id="KW-0804">Transcription</keyword>
<evidence type="ECO:0000256" key="4">
    <source>
        <dbReference type="ARBA" id="ARBA00023125"/>
    </source>
</evidence>
<evidence type="ECO:0000259" key="7">
    <source>
        <dbReference type="Pfam" id="PF08281"/>
    </source>
</evidence>
<evidence type="ECO:0000313" key="9">
    <source>
        <dbReference type="Proteomes" id="UP000746690"/>
    </source>
</evidence>
<dbReference type="Gene3D" id="1.10.10.10">
    <property type="entry name" value="Winged helix-like DNA-binding domain superfamily/Winged helix DNA-binding domain"/>
    <property type="match status" value="1"/>
</dbReference>
<dbReference type="InterPro" id="IPR036388">
    <property type="entry name" value="WH-like_DNA-bd_sf"/>
</dbReference>
<dbReference type="InterPro" id="IPR013249">
    <property type="entry name" value="RNA_pol_sigma70_r4_t2"/>
</dbReference>
<organism evidence="8 9">
    <name type="scientific">Flavivirga algicola</name>
    <dbReference type="NCBI Taxonomy" id="2729136"/>
    <lineage>
        <taxon>Bacteria</taxon>
        <taxon>Pseudomonadati</taxon>
        <taxon>Bacteroidota</taxon>
        <taxon>Flavobacteriia</taxon>
        <taxon>Flavobacteriales</taxon>
        <taxon>Flavobacteriaceae</taxon>
        <taxon>Flavivirga</taxon>
    </lineage>
</organism>
<dbReference type="InterPro" id="IPR013325">
    <property type="entry name" value="RNA_pol_sigma_r2"/>
</dbReference>
<feature type="domain" description="RNA polymerase sigma-70 region 2" evidence="6">
    <location>
        <begin position="20"/>
        <end position="75"/>
    </location>
</feature>
<gene>
    <name evidence="8" type="ORF">HHX25_19085</name>
</gene>
<keyword evidence="2" id="KW-0805">Transcription regulation</keyword>
<dbReference type="Pfam" id="PF04542">
    <property type="entry name" value="Sigma70_r2"/>
    <property type="match status" value="1"/>
</dbReference>
<dbReference type="NCBIfam" id="TIGR02937">
    <property type="entry name" value="sigma70-ECF"/>
    <property type="match status" value="1"/>
</dbReference>
<sequence>MNKKEFRLKVFSLSEHLFPMVSRMLGNNANAEDAIQEIMMKLWLKRKQIGLHPNITGFVFLTARNYCIDLMRKKRLEIDDSPLQLEILKSENGQEQLEWKELNIIIKKILKSLPEQQREVIMMRDLDGYEFIEIAAALKLKVEHVRVLLSRARNQVSIELEKTYSYGRG</sequence>
<dbReference type="Gene3D" id="1.10.1740.10">
    <property type="match status" value="1"/>
</dbReference>
<dbReference type="CDD" id="cd06171">
    <property type="entry name" value="Sigma70_r4"/>
    <property type="match status" value="1"/>
</dbReference>
<keyword evidence="4" id="KW-0238">DNA-binding</keyword>
<comment type="similarity">
    <text evidence="1">Belongs to the sigma-70 factor family. ECF subfamily.</text>
</comment>
<evidence type="ECO:0000256" key="1">
    <source>
        <dbReference type="ARBA" id="ARBA00010641"/>
    </source>
</evidence>
<reference evidence="8 9" key="1">
    <citation type="submission" date="2020-04" db="EMBL/GenBank/DDBJ databases">
        <title>A Flavivirga sp. nov.</title>
        <authorList>
            <person name="Sun X."/>
        </authorList>
    </citation>
    <scope>NUCLEOTIDE SEQUENCE [LARGE SCALE GENOMIC DNA]</scope>
    <source>
        <strain evidence="8 9">Y03</strain>
    </source>
</reference>
<keyword evidence="3" id="KW-0731">Sigma factor</keyword>
<dbReference type="PANTHER" id="PTHR43133:SF8">
    <property type="entry name" value="RNA POLYMERASE SIGMA FACTOR HI_1459-RELATED"/>
    <property type="match status" value="1"/>
</dbReference>
<dbReference type="Pfam" id="PF08281">
    <property type="entry name" value="Sigma70_r4_2"/>
    <property type="match status" value="1"/>
</dbReference>
<dbReference type="InterPro" id="IPR014284">
    <property type="entry name" value="RNA_pol_sigma-70_dom"/>
</dbReference>
<dbReference type="EMBL" id="JABBHF010000014">
    <property type="protein sequence ID" value="NMH89619.1"/>
    <property type="molecule type" value="Genomic_DNA"/>
</dbReference>
<feature type="domain" description="RNA polymerase sigma factor 70 region 4 type 2" evidence="7">
    <location>
        <begin position="106"/>
        <end position="155"/>
    </location>
</feature>
<dbReference type="Proteomes" id="UP000746690">
    <property type="component" value="Unassembled WGS sequence"/>
</dbReference>
<accession>A0ABX1S4D0</accession>
<dbReference type="SUPFAM" id="SSF88659">
    <property type="entry name" value="Sigma3 and sigma4 domains of RNA polymerase sigma factors"/>
    <property type="match status" value="1"/>
</dbReference>
<evidence type="ECO:0000256" key="2">
    <source>
        <dbReference type="ARBA" id="ARBA00023015"/>
    </source>
</evidence>
<name>A0ABX1S4D0_9FLAO</name>